<accession>A0A9N9K758</accession>
<reference evidence="1" key="1">
    <citation type="submission" date="2021-06" db="EMBL/GenBank/DDBJ databases">
        <authorList>
            <person name="Kallberg Y."/>
            <person name="Tangrot J."/>
            <person name="Rosling A."/>
        </authorList>
    </citation>
    <scope>NUCLEOTIDE SEQUENCE</scope>
    <source>
        <strain evidence="1">MA453B</strain>
    </source>
</reference>
<dbReference type="AlphaFoldDB" id="A0A9N9K758"/>
<protein>
    <submittedName>
        <fullName evidence="1">9202_t:CDS:1</fullName>
    </submittedName>
</protein>
<evidence type="ECO:0000313" key="1">
    <source>
        <dbReference type="EMBL" id="CAG8810576.1"/>
    </source>
</evidence>
<organism evidence="1 2">
    <name type="scientific">Dentiscutata erythropus</name>
    <dbReference type="NCBI Taxonomy" id="1348616"/>
    <lineage>
        <taxon>Eukaryota</taxon>
        <taxon>Fungi</taxon>
        <taxon>Fungi incertae sedis</taxon>
        <taxon>Mucoromycota</taxon>
        <taxon>Glomeromycotina</taxon>
        <taxon>Glomeromycetes</taxon>
        <taxon>Diversisporales</taxon>
        <taxon>Gigasporaceae</taxon>
        <taxon>Dentiscutata</taxon>
    </lineage>
</organism>
<proteinExistence type="predicted"/>
<dbReference type="Proteomes" id="UP000789405">
    <property type="component" value="Unassembled WGS sequence"/>
</dbReference>
<dbReference type="EMBL" id="CAJVPY010046508">
    <property type="protein sequence ID" value="CAG8810576.1"/>
    <property type="molecule type" value="Genomic_DNA"/>
</dbReference>
<feature type="non-terminal residue" evidence="1">
    <location>
        <position position="1"/>
    </location>
</feature>
<evidence type="ECO:0000313" key="2">
    <source>
        <dbReference type="Proteomes" id="UP000789405"/>
    </source>
</evidence>
<name>A0A9N9K758_9GLOM</name>
<keyword evidence="2" id="KW-1185">Reference proteome</keyword>
<gene>
    <name evidence="1" type="ORF">DERYTH_LOCUS25322</name>
</gene>
<comment type="caution">
    <text evidence="1">The sequence shown here is derived from an EMBL/GenBank/DDBJ whole genome shotgun (WGS) entry which is preliminary data.</text>
</comment>
<sequence length="44" mass="5268">LLVETFRRPLLLEKLLVDPFEEPLEEPLEESLEEIEFLKELLES</sequence>